<organism evidence="1 2">
    <name type="scientific">Lasiosphaeris hirsuta</name>
    <dbReference type="NCBI Taxonomy" id="260670"/>
    <lineage>
        <taxon>Eukaryota</taxon>
        <taxon>Fungi</taxon>
        <taxon>Dikarya</taxon>
        <taxon>Ascomycota</taxon>
        <taxon>Pezizomycotina</taxon>
        <taxon>Sordariomycetes</taxon>
        <taxon>Sordariomycetidae</taxon>
        <taxon>Sordariales</taxon>
        <taxon>Lasiosphaeriaceae</taxon>
        <taxon>Lasiosphaeris</taxon>
    </lineage>
</organism>
<protein>
    <submittedName>
        <fullName evidence="1">Uncharacterized protein</fullName>
    </submittedName>
</protein>
<sequence length="77" mass="8315">MNPAMMTISQRSLATILLAITLAVMPKILAIPIHQTPSRLPLRGTGYSVFVRLTSRVLIRASAAAERVRAGSKCAVR</sequence>
<gene>
    <name evidence="1" type="ORF">B0H67DRAFT_572208</name>
</gene>
<dbReference type="Proteomes" id="UP001172102">
    <property type="component" value="Unassembled WGS sequence"/>
</dbReference>
<accession>A0AA40B1N7</accession>
<name>A0AA40B1N7_9PEZI</name>
<reference evidence="1" key="1">
    <citation type="submission" date="2023-06" db="EMBL/GenBank/DDBJ databases">
        <title>Genome-scale phylogeny and comparative genomics of the fungal order Sordariales.</title>
        <authorList>
            <consortium name="Lawrence Berkeley National Laboratory"/>
            <person name="Hensen N."/>
            <person name="Bonometti L."/>
            <person name="Westerberg I."/>
            <person name="Brannstrom I.O."/>
            <person name="Guillou S."/>
            <person name="Cros-Aarteil S."/>
            <person name="Calhoun S."/>
            <person name="Haridas S."/>
            <person name="Kuo A."/>
            <person name="Mondo S."/>
            <person name="Pangilinan J."/>
            <person name="Riley R."/>
            <person name="Labutti K."/>
            <person name="Andreopoulos B."/>
            <person name="Lipzen A."/>
            <person name="Chen C."/>
            <person name="Yanf M."/>
            <person name="Daum C."/>
            <person name="Ng V."/>
            <person name="Clum A."/>
            <person name="Steindorff A."/>
            <person name="Ohm R."/>
            <person name="Martin F."/>
            <person name="Silar P."/>
            <person name="Natvig D."/>
            <person name="Lalanne C."/>
            <person name="Gautier V."/>
            <person name="Ament-Velasquez S.L."/>
            <person name="Kruys A."/>
            <person name="Hutchinson M.I."/>
            <person name="Powell A.J."/>
            <person name="Barry K."/>
            <person name="Miller A.N."/>
            <person name="Grigoriev I.V."/>
            <person name="Debuchy R."/>
            <person name="Gladieux P."/>
            <person name="Thoren M.H."/>
            <person name="Johannesson H."/>
        </authorList>
    </citation>
    <scope>NUCLEOTIDE SEQUENCE</scope>
    <source>
        <strain evidence="1">SMH4607-1</strain>
    </source>
</reference>
<evidence type="ECO:0000313" key="2">
    <source>
        <dbReference type="Proteomes" id="UP001172102"/>
    </source>
</evidence>
<proteinExistence type="predicted"/>
<dbReference type="AlphaFoldDB" id="A0AA40B1N7"/>
<comment type="caution">
    <text evidence="1">The sequence shown here is derived from an EMBL/GenBank/DDBJ whole genome shotgun (WGS) entry which is preliminary data.</text>
</comment>
<evidence type="ECO:0000313" key="1">
    <source>
        <dbReference type="EMBL" id="KAK0726043.1"/>
    </source>
</evidence>
<keyword evidence="2" id="KW-1185">Reference proteome</keyword>
<dbReference type="EMBL" id="JAUKUA010000002">
    <property type="protein sequence ID" value="KAK0726043.1"/>
    <property type="molecule type" value="Genomic_DNA"/>
</dbReference>